<proteinExistence type="predicted"/>
<protein>
    <submittedName>
        <fullName evidence="1">Uncharacterized protein</fullName>
    </submittedName>
</protein>
<name>A0A375BW88_9BURK</name>
<reference evidence="1" key="1">
    <citation type="submission" date="2018-01" db="EMBL/GenBank/DDBJ databases">
        <authorList>
            <person name="Clerissi C."/>
        </authorList>
    </citation>
    <scope>NUCLEOTIDE SEQUENCE</scope>
    <source>
        <strain evidence="1">Cupriavidus sp. LMG 19464</strain>
    </source>
</reference>
<dbReference type="AlphaFoldDB" id="A0A375BW88"/>
<gene>
    <name evidence="1" type="ORF">CBM2587_A70060</name>
</gene>
<accession>A0A375BW88</accession>
<dbReference type="EMBL" id="OFSQ01000026">
    <property type="protein sequence ID" value="SOY55790.1"/>
    <property type="molecule type" value="Genomic_DNA"/>
</dbReference>
<evidence type="ECO:0000313" key="1">
    <source>
        <dbReference type="EMBL" id="SOY55790.1"/>
    </source>
</evidence>
<sequence length="71" mass="7990">MEMNMQVEKCPKCRTLNGPEGFVTNADGKNELLYRCGNHACEHTFSRHYRTNNGHAELYAAGPNTVIETDC</sequence>
<comment type="caution">
    <text evidence="1">The sequence shown here is derived from an EMBL/GenBank/DDBJ whole genome shotgun (WGS) entry which is preliminary data.</text>
</comment>
<dbReference type="Proteomes" id="UP000256780">
    <property type="component" value="Chromosome CBM2587_a"/>
</dbReference>
<organism evidence="1">
    <name type="scientific">Cupriavidus taiwanensis</name>
    <dbReference type="NCBI Taxonomy" id="164546"/>
    <lineage>
        <taxon>Bacteria</taxon>
        <taxon>Pseudomonadati</taxon>
        <taxon>Pseudomonadota</taxon>
        <taxon>Betaproteobacteria</taxon>
        <taxon>Burkholderiales</taxon>
        <taxon>Burkholderiaceae</taxon>
        <taxon>Cupriavidus</taxon>
    </lineage>
</organism>